<dbReference type="InterPro" id="IPR001387">
    <property type="entry name" value="Cro/C1-type_HTH"/>
</dbReference>
<evidence type="ECO:0000259" key="1">
    <source>
        <dbReference type="PROSITE" id="PS50943"/>
    </source>
</evidence>
<dbReference type="Gene3D" id="3.30.450.180">
    <property type="match status" value="1"/>
</dbReference>
<comment type="caution">
    <text evidence="2">The sequence shown here is derived from an EMBL/GenBank/DDBJ whole genome shotgun (WGS) entry which is preliminary data.</text>
</comment>
<reference evidence="2 3" key="1">
    <citation type="submission" date="2020-07" db="EMBL/GenBank/DDBJ databases">
        <title>Streptomyces isolated from Indian soil.</title>
        <authorList>
            <person name="Mandal S."/>
            <person name="Maiti P.K."/>
        </authorList>
    </citation>
    <scope>NUCLEOTIDE SEQUENCE [LARGE SCALE GENOMIC DNA]</scope>
    <source>
        <strain evidence="2 3">PSKA54</strain>
    </source>
</reference>
<accession>A0A7W2D9U6</accession>
<dbReference type="EMBL" id="JACEQY010000116">
    <property type="protein sequence ID" value="MBA4867296.1"/>
    <property type="molecule type" value="Genomic_DNA"/>
</dbReference>
<organism evidence="2 3">
    <name type="scientific">Streptomyces himalayensis subsp. aureolus</name>
    <dbReference type="NCBI Taxonomy" id="2758039"/>
    <lineage>
        <taxon>Bacteria</taxon>
        <taxon>Bacillati</taxon>
        <taxon>Actinomycetota</taxon>
        <taxon>Actinomycetes</taxon>
        <taxon>Kitasatosporales</taxon>
        <taxon>Streptomycetaceae</taxon>
        <taxon>Streptomyces</taxon>
        <taxon>Streptomyces himalayensis</taxon>
    </lineage>
</organism>
<keyword evidence="3" id="KW-1185">Reference proteome</keyword>
<proteinExistence type="predicted"/>
<evidence type="ECO:0000313" key="3">
    <source>
        <dbReference type="Proteomes" id="UP000586976"/>
    </source>
</evidence>
<dbReference type="PROSITE" id="PS50943">
    <property type="entry name" value="HTH_CROC1"/>
    <property type="match status" value="1"/>
</dbReference>
<dbReference type="PANTHER" id="PTHR35010:SF2">
    <property type="entry name" value="BLL4672 PROTEIN"/>
    <property type="match status" value="1"/>
</dbReference>
<sequence length="253" mass="27983">MPGLRREEVAHLAGISVDYYVRFEQGRCPNVSDALLDLVARILRLTPTERLYLYGIARAPSTRAPAPAGSQQISNGVRLLLDNLSTPAFVLGRLLDLLVVNEPARALHPGLETHGNYLRWLMLDTASRTLCADWGLAAREAIAMLRLNAAPYPHDPTLVTLIDELARANSEFRRLWDTHDVDVCRNGKRRYRHPMASEIVLHSERLDIMNAPDQALFTYSVILDSSSDAALRKLAPTTNPAGATQTVRTTAPG</sequence>
<name>A0A7W2D9U6_9ACTN</name>
<dbReference type="InterPro" id="IPR010982">
    <property type="entry name" value="Lambda_DNA-bd_dom_sf"/>
</dbReference>
<gene>
    <name evidence="2" type="ORF">H1V43_39720</name>
</gene>
<dbReference type="RefSeq" id="WP_181868619.1">
    <property type="nucleotide sequence ID" value="NZ_JACEQY010000116.1"/>
</dbReference>
<dbReference type="AlphaFoldDB" id="A0A7W2D9U6"/>
<dbReference type="Pfam" id="PF17765">
    <property type="entry name" value="MLTR_LBD"/>
    <property type="match status" value="1"/>
</dbReference>
<dbReference type="CDD" id="cd00093">
    <property type="entry name" value="HTH_XRE"/>
    <property type="match status" value="1"/>
</dbReference>
<dbReference type="SUPFAM" id="SSF47413">
    <property type="entry name" value="lambda repressor-like DNA-binding domains"/>
    <property type="match status" value="1"/>
</dbReference>
<dbReference type="GO" id="GO:0003677">
    <property type="term" value="F:DNA binding"/>
    <property type="evidence" value="ECO:0007669"/>
    <property type="project" value="InterPro"/>
</dbReference>
<dbReference type="Proteomes" id="UP000586976">
    <property type="component" value="Unassembled WGS sequence"/>
</dbReference>
<evidence type="ECO:0000313" key="2">
    <source>
        <dbReference type="EMBL" id="MBA4867296.1"/>
    </source>
</evidence>
<dbReference type="Gene3D" id="1.10.260.40">
    <property type="entry name" value="lambda repressor-like DNA-binding domains"/>
    <property type="match status" value="1"/>
</dbReference>
<dbReference type="Pfam" id="PF13560">
    <property type="entry name" value="HTH_31"/>
    <property type="match status" value="1"/>
</dbReference>
<dbReference type="PANTHER" id="PTHR35010">
    <property type="entry name" value="BLL4672 PROTEIN-RELATED"/>
    <property type="match status" value="1"/>
</dbReference>
<protein>
    <submittedName>
        <fullName evidence="2">Helix-turn-helix domain-containing protein</fullName>
    </submittedName>
</protein>
<dbReference type="InterPro" id="IPR041413">
    <property type="entry name" value="MLTR_LBD"/>
</dbReference>
<feature type="domain" description="HTH cro/C1-type" evidence="1">
    <location>
        <begin position="3"/>
        <end position="50"/>
    </location>
</feature>